<evidence type="ECO:0000313" key="4">
    <source>
        <dbReference type="Proteomes" id="UP000032809"/>
    </source>
</evidence>
<dbReference type="KEGG" id="dtn:DTL3_1199"/>
<organism evidence="3 4">
    <name type="scientific">Defluviitoga tunisiensis</name>
    <dbReference type="NCBI Taxonomy" id="1006576"/>
    <lineage>
        <taxon>Bacteria</taxon>
        <taxon>Thermotogati</taxon>
        <taxon>Thermotogota</taxon>
        <taxon>Thermotogae</taxon>
        <taxon>Petrotogales</taxon>
        <taxon>Petrotogaceae</taxon>
        <taxon>Defluviitoga</taxon>
    </lineage>
</organism>
<dbReference type="Pfam" id="PF00903">
    <property type="entry name" value="Glyoxalase"/>
    <property type="match status" value="1"/>
</dbReference>
<dbReference type="EMBL" id="LN824141">
    <property type="protein sequence ID" value="CEP78501.1"/>
    <property type="molecule type" value="Genomic_DNA"/>
</dbReference>
<dbReference type="AlphaFoldDB" id="A0A0C7NKS1"/>
<dbReference type="HOGENOM" id="CLU_046006_2_4_0"/>
<name>A0A0C7NKS1_DEFTU</name>
<dbReference type="PANTHER" id="PTHR43048">
    <property type="entry name" value="METHYLMALONYL-COA EPIMERASE"/>
    <property type="match status" value="1"/>
</dbReference>
<feature type="domain" description="VOC" evidence="2">
    <location>
        <begin position="4"/>
        <end position="129"/>
    </location>
</feature>
<dbReference type="RefSeq" id="WP_045087932.1">
    <property type="nucleotide sequence ID" value="NZ_LN824141.1"/>
</dbReference>
<dbReference type="SUPFAM" id="SSF54593">
    <property type="entry name" value="Glyoxalase/Bleomycin resistance protein/Dihydroxybiphenyl dioxygenase"/>
    <property type="match status" value="1"/>
</dbReference>
<sequence length="138" mass="15841">MKFGFDHFAITVSNLQQSIRFYRDVLGFKVLGQLIQDNGNFIIVYLDMGNGKILELFQFTEKGEPITSYNDKNIGMKHFAFKVDNVDEAYEYLKKKGVEFTMEPTNAEGGVRIAFFKDPDGILIEIIQGELKLKPFEN</sequence>
<dbReference type="InterPro" id="IPR004360">
    <property type="entry name" value="Glyas_Fos-R_dOase_dom"/>
</dbReference>
<proteinExistence type="predicted"/>
<evidence type="ECO:0000259" key="2">
    <source>
        <dbReference type="PROSITE" id="PS51819"/>
    </source>
</evidence>
<evidence type="ECO:0000256" key="1">
    <source>
        <dbReference type="ARBA" id="ARBA00022723"/>
    </source>
</evidence>
<keyword evidence="1" id="KW-0479">Metal-binding</keyword>
<keyword evidence="3" id="KW-0413">Isomerase</keyword>
<gene>
    <name evidence="3" type="primary">epi</name>
    <name evidence="3" type="ORF">DTL3_1199</name>
</gene>
<accession>A0A0C7NKS1</accession>
<evidence type="ECO:0000313" key="3">
    <source>
        <dbReference type="EMBL" id="CEP78501.1"/>
    </source>
</evidence>
<dbReference type="Gene3D" id="3.10.180.10">
    <property type="entry name" value="2,3-Dihydroxybiphenyl 1,2-Dioxygenase, domain 1"/>
    <property type="match status" value="1"/>
</dbReference>
<dbReference type="PANTHER" id="PTHR43048:SF3">
    <property type="entry name" value="METHYLMALONYL-COA EPIMERASE, MITOCHONDRIAL"/>
    <property type="match status" value="1"/>
</dbReference>
<dbReference type="STRING" id="1006576.DTL3_1199"/>
<protein>
    <submittedName>
        <fullName evidence="3">Methylmalonyl-CoA epimerase</fullName>
        <ecNumber evidence="3">5.1.99.1</ecNumber>
    </submittedName>
</protein>
<dbReference type="EC" id="5.1.99.1" evidence="3"/>
<dbReference type="InterPro" id="IPR037523">
    <property type="entry name" value="VOC_core"/>
</dbReference>
<dbReference type="GO" id="GO:0046872">
    <property type="term" value="F:metal ion binding"/>
    <property type="evidence" value="ECO:0007669"/>
    <property type="project" value="UniProtKB-KW"/>
</dbReference>
<dbReference type="InterPro" id="IPR051785">
    <property type="entry name" value="MMCE/EMCE_epimerase"/>
</dbReference>
<dbReference type="PROSITE" id="PS51819">
    <property type="entry name" value="VOC"/>
    <property type="match status" value="1"/>
</dbReference>
<dbReference type="InterPro" id="IPR029068">
    <property type="entry name" value="Glyas_Bleomycin-R_OHBP_Dase"/>
</dbReference>
<dbReference type="Proteomes" id="UP000032809">
    <property type="component" value="Chromosome I"/>
</dbReference>
<dbReference type="GO" id="GO:0004493">
    <property type="term" value="F:methylmalonyl-CoA epimerase activity"/>
    <property type="evidence" value="ECO:0007669"/>
    <property type="project" value="UniProtKB-EC"/>
</dbReference>
<reference evidence="4" key="1">
    <citation type="submission" date="2014-11" db="EMBL/GenBank/DDBJ databases">
        <authorList>
            <person name="Wibberg D."/>
        </authorList>
    </citation>
    <scope>NUCLEOTIDE SEQUENCE [LARGE SCALE GENOMIC DNA]</scope>
    <source>
        <strain evidence="4">L3</strain>
    </source>
</reference>
<keyword evidence="4" id="KW-1185">Reference proteome</keyword>
<dbReference type="GO" id="GO:0046491">
    <property type="term" value="P:L-methylmalonyl-CoA metabolic process"/>
    <property type="evidence" value="ECO:0007669"/>
    <property type="project" value="TreeGrafter"/>
</dbReference>